<keyword evidence="12 18" id="KW-1133">Transmembrane helix</keyword>
<evidence type="ECO:0000256" key="2">
    <source>
        <dbReference type="ARBA" id="ARBA00004448"/>
    </source>
</evidence>
<dbReference type="InterPro" id="IPR003917">
    <property type="entry name" value="NADH_UbQ_OxRdtase_chain2"/>
</dbReference>
<keyword evidence="10 18" id="KW-1278">Translocase</keyword>
<name>K7ZVX9_9CRUS</name>
<feature type="domain" description="NADH:quinone oxidoreductase/Mrp antiporter transmembrane" evidence="19">
    <location>
        <begin position="25"/>
        <end position="279"/>
    </location>
</feature>
<evidence type="ECO:0000256" key="6">
    <source>
        <dbReference type="ARBA" id="ARBA00022448"/>
    </source>
</evidence>
<keyword evidence="8 18" id="KW-0812">Transmembrane</keyword>
<dbReference type="AlphaFoldDB" id="K7ZVX9"/>
<dbReference type="EC" id="7.1.1.2" evidence="4 18"/>
<evidence type="ECO:0000256" key="10">
    <source>
        <dbReference type="ARBA" id="ARBA00022967"/>
    </source>
</evidence>
<keyword evidence="7 18" id="KW-0679">Respiratory chain</keyword>
<dbReference type="GO" id="GO:0006120">
    <property type="term" value="P:mitochondrial electron transport, NADH to ubiquinone"/>
    <property type="evidence" value="ECO:0007669"/>
    <property type="project" value="InterPro"/>
</dbReference>
<evidence type="ECO:0000256" key="5">
    <source>
        <dbReference type="ARBA" id="ARBA00021008"/>
    </source>
</evidence>
<keyword evidence="6" id="KW-0813">Transport</keyword>
<evidence type="ECO:0000313" key="20">
    <source>
        <dbReference type="EMBL" id="CCI69381.1"/>
    </source>
</evidence>
<protein>
    <recommendedName>
        <fullName evidence="5 18">NADH-ubiquinone oxidoreductase chain 2</fullName>
        <ecNumber evidence="4 18">7.1.1.2</ecNumber>
    </recommendedName>
</protein>
<dbReference type="InterPro" id="IPR001750">
    <property type="entry name" value="ND/Mrp_TM"/>
</dbReference>
<comment type="function">
    <text evidence="18">Core subunit of the mitochondrial membrane respiratory chain NADH dehydrogenase (Complex I) which catalyzes electron transfer from NADH through the respiratory chain, using ubiquinone as an electron acceptor. Essential for the catalytic activity and assembly of complex I.</text>
</comment>
<feature type="transmembrane region" description="Helical" evidence="18">
    <location>
        <begin position="265"/>
        <end position="295"/>
    </location>
</feature>
<keyword evidence="15 18" id="KW-0496">Mitochondrion</keyword>
<organism evidence="20">
    <name type="scientific">Metacrangonyx sp. 5 MDMBR-2012</name>
    <dbReference type="NCBI Taxonomy" id="1200664"/>
    <lineage>
        <taxon>Eukaryota</taxon>
        <taxon>Metazoa</taxon>
        <taxon>Ecdysozoa</taxon>
        <taxon>Arthropoda</taxon>
        <taxon>Crustacea</taxon>
        <taxon>Multicrustacea</taxon>
        <taxon>Malacostraca</taxon>
        <taxon>Eumalacostraca</taxon>
        <taxon>Peracarida</taxon>
        <taxon>Amphipoda</taxon>
        <taxon>Senticaudata</taxon>
        <taxon>Hadziida</taxon>
        <taxon>Hadzioidea</taxon>
        <taxon>Metacrangonyctidae</taxon>
        <taxon>Metacrangonyx</taxon>
    </lineage>
</organism>
<reference evidence="20" key="1">
    <citation type="journal article" date="2012" name="Curr. Biol.">
        <title>Mitogenomic phylogenetic analysis supports continental-scale vicariance in subterranean thalassoid crustaceans.</title>
        <authorList>
            <person name="Bauza-Ribot M.M."/>
            <person name="Juan C."/>
            <person name="Nardi F."/>
            <person name="Oromi P."/>
            <person name="Pons J."/>
            <person name="Jaume D."/>
        </authorList>
    </citation>
    <scope>NUCLEOTIDE SEQUENCE</scope>
</reference>
<feature type="transmembrane region" description="Helical" evidence="18">
    <location>
        <begin position="30"/>
        <end position="48"/>
    </location>
</feature>
<dbReference type="PANTHER" id="PTHR46552:SF1">
    <property type="entry name" value="NADH-UBIQUINONE OXIDOREDUCTASE CHAIN 2"/>
    <property type="match status" value="1"/>
</dbReference>
<feature type="transmembrane region" description="Helical" evidence="18">
    <location>
        <begin position="184"/>
        <end position="212"/>
    </location>
</feature>
<dbReference type="InterPro" id="IPR050175">
    <property type="entry name" value="Complex_I_Subunit_2"/>
</dbReference>
<proteinExistence type="inferred from homology"/>
<reference evidence="20" key="2">
    <citation type="submission" date="2012-06" db="EMBL/GenBank/DDBJ databases">
        <authorList>
            <person name="Fan L."/>
        </authorList>
    </citation>
    <scope>NUCLEOTIDE SEQUENCE</scope>
</reference>
<keyword evidence="13 18" id="KW-0520">NAD</keyword>
<feature type="transmembrane region" description="Helical" evidence="18">
    <location>
        <begin position="7"/>
        <end position="24"/>
    </location>
</feature>
<evidence type="ECO:0000256" key="14">
    <source>
        <dbReference type="ARBA" id="ARBA00023075"/>
    </source>
</evidence>
<evidence type="ECO:0000256" key="11">
    <source>
        <dbReference type="ARBA" id="ARBA00022982"/>
    </source>
</evidence>
<dbReference type="PANTHER" id="PTHR46552">
    <property type="entry name" value="NADH-UBIQUINONE OXIDOREDUCTASE CHAIN 2"/>
    <property type="match status" value="1"/>
</dbReference>
<feature type="transmembrane region" description="Helical" evidence="18">
    <location>
        <begin position="224"/>
        <end position="245"/>
    </location>
</feature>
<feature type="transmembrane region" description="Helical" evidence="18">
    <location>
        <begin position="60"/>
        <end position="85"/>
    </location>
</feature>
<geneLocation type="mitochondrion" evidence="20"/>
<comment type="similarity">
    <text evidence="3 18">Belongs to the complex I subunit 2 family.</text>
</comment>
<feature type="transmembrane region" description="Helical" evidence="18">
    <location>
        <begin position="145"/>
        <end position="164"/>
    </location>
</feature>
<keyword evidence="11 18" id="KW-0249">Electron transport</keyword>
<evidence type="ECO:0000256" key="17">
    <source>
        <dbReference type="ARBA" id="ARBA00049551"/>
    </source>
</evidence>
<sequence length="330" mass="38256">MFFHPSVFLFIFMLGVSIVMMVSMNSWFLIWFFIEMNLLSFIPLIMMKKSKFSVESSLKYFFIQTLSSIFILIGVLMLFMNLGFYDYLFIGGLSIKLGLAPFHQWVVNIVEGLTWPLIGILLTIQKIGPFMLFNYMYMMSESIIYIIYFVSVSCAMVGALGGLFTSSLRKIMAFSSISHSSWMVLGLLMSVYLWLLYFVFYCFIFFSVLSYLSKFNLSTLNHMFLKMSFFSSLGLSVGAMSMGGLPPLSGFIPKFIFMKEFIEFYNFFLFVFLLLSVFISLFFYSRVFVLNLIYFTNKNLFLGDKSSISSMGVYVNLVGFFFVPLVIYFY</sequence>
<evidence type="ECO:0000256" key="3">
    <source>
        <dbReference type="ARBA" id="ARBA00007012"/>
    </source>
</evidence>
<dbReference type="EMBL" id="HE860497">
    <property type="protein sequence ID" value="CCI69381.1"/>
    <property type="molecule type" value="Genomic_DNA"/>
</dbReference>
<keyword evidence="16 18" id="KW-0472">Membrane</keyword>
<evidence type="ECO:0000256" key="9">
    <source>
        <dbReference type="ARBA" id="ARBA00022792"/>
    </source>
</evidence>
<evidence type="ECO:0000256" key="7">
    <source>
        <dbReference type="ARBA" id="ARBA00022660"/>
    </source>
</evidence>
<comment type="catalytic activity">
    <reaction evidence="17 18">
        <text>a ubiquinone + NADH + 5 H(+)(in) = a ubiquinol + NAD(+) + 4 H(+)(out)</text>
        <dbReference type="Rhea" id="RHEA:29091"/>
        <dbReference type="Rhea" id="RHEA-COMP:9565"/>
        <dbReference type="Rhea" id="RHEA-COMP:9566"/>
        <dbReference type="ChEBI" id="CHEBI:15378"/>
        <dbReference type="ChEBI" id="CHEBI:16389"/>
        <dbReference type="ChEBI" id="CHEBI:17976"/>
        <dbReference type="ChEBI" id="CHEBI:57540"/>
        <dbReference type="ChEBI" id="CHEBI:57945"/>
        <dbReference type="EC" id="7.1.1.2"/>
    </reaction>
</comment>
<feature type="transmembrane region" description="Helical" evidence="18">
    <location>
        <begin position="105"/>
        <end position="124"/>
    </location>
</feature>
<dbReference type="PRINTS" id="PR01436">
    <property type="entry name" value="NADHDHGNASE2"/>
</dbReference>
<comment type="function">
    <text evidence="1">Core subunit of the mitochondrial membrane respiratory chain NADH dehydrogenase (Complex I) that is believed to belong to the minimal assembly required for catalysis. Complex I functions in the transfer of electrons from NADH to the respiratory chain. The immediate electron acceptor for the enzyme is believed to be ubiquinone.</text>
</comment>
<comment type="subcellular location">
    <subcellularLocation>
        <location evidence="2 18">Mitochondrion inner membrane</location>
        <topology evidence="2 18">Multi-pass membrane protein</topology>
    </subcellularLocation>
</comment>
<keyword evidence="14 18" id="KW-0830">Ubiquinone</keyword>
<evidence type="ECO:0000256" key="15">
    <source>
        <dbReference type="ARBA" id="ARBA00023128"/>
    </source>
</evidence>
<evidence type="ECO:0000256" key="1">
    <source>
        <dbReference type="ARBA" id="ARBA00003257"/>
    </source>
</evidence>
<evidence type="ECO:0000256" key="16">
    <source>
        <dbReference type="ARBA" id="ARBA00023136"/>
    </source>
</evidence>
<evidence type="ECO:0000256" key="18">
    <source>
        <dbReference type="RuleBase" id="RU003403"/>
    </source>
</evidence>
<evidence type="ECO:0000256" key="13">
    <source>
        <dbReference type="ARBA" id="ARBA00023027"/>
    </source>
</evidence>
<keyword evidence="9 18" id="KW-0999">Mitochondrion inner membrane</keyword>
<dbReference type="GO" id="GO:0008137">
    <property type="term" value="F:NADH dehydrogenase (ubiquinone) activity"/>
    <property type="evidence" value="ECO:0007669"/>
    <property type="project" value="UniProtKB-EC"/>
</dbReference>
<evidence type="ECO:0000256" key="8">
    <source>
        <dbReference type="ARBA" id="ARBA00022692"/>
    </source>
</evidence>
<dbReference type="GO" id="GO:0005743">
    <property type="term" value="C:mitochondrial inner membrane"/>
    <property type="evidence" value="ECO:0007669"/>
    <property type="project" value="UniProtKB-SubCell"/>
</dbReference>
<dbReference type="Pfam" id="PF00361">
    <property type="entry name" value="Proton_antipo_M"/>
    <property type="match status" value="1"/>
</dbReference>
<evidence type="ECO:0000256" key="4">
    <source>
        <dbReference type="ARBA" id="ARBA00012944"/>
    </source>
</evidence>
<gene>
    <name evidence="20" type="primary">nad2</name>
</gene>
<accession>K7ZVX9</accession>
<evidence type="ECO:0000259" key="19">
    <source>
        <dbReference type="Pfam" id="PF00361"/>
    </source>
</evidence>
<evidence type="ECO:0000256" key="12">
    <source>
        <dbReference type="ARBA" id="ARBA00022989"/>
    </source>
</evidence>
<feature type="transmembrane region" description="Helical" evidence="18">
    <location>
        <begin position="307"/>
        <end position="329"/>
    </location>
</feature>